<dbReference type="Pfam" id="PF12833">
    <property type="entry name" value="HTH_18"/>
    <property type="match status" value="1"/>
</dbReference>
<dbReference type="PANTHER" id="PTHR46796:SF15">
    <property type="entry name" value="BLL1074 PROTEIN"/>
    <property type="match status" value="1"/>
</dbReference>
<dbReference type="Proteomes" id="UP000002066">
    <property type="component" value="Chromosome"/>
</dbReference>
<keyword evidence="3" id="KW-0804">Transcription</keyword>
<evidence type="ECO:0000256" key="1">
    <source>
        <dbReference type="ARBA" id="ARBA00023015"/>
    </source>
</evidence>
<name>A0A8D3WH72_STRFA</name>
<keyword evidence="2" id="KW-0238">DNA-binding</keyword>
<dbReference type="SMART" id="SM00342">
    <property type="entry name" value="HTH_ARAC"/>
    <property type="match status" value="1"/>
</dbReference>
<dbReference type="GO" id="GO:0043565">
    <property type="term" value="F:sequence-specific DNA binding"/>
    <property type="evidence" value="ECO:0007669"/>
    <property type="project" value="InterPro"/>
</dbReference>
<evidence type="ECO:0000256" key="3">
    <source>
        <dbReference type="ARBA" id="ARBA00023163"/>
    </source>
</evidence>
<evidence type="ECO:0000256" key="2">
    <source>
        <dbReference type="ARBA" id="ARBA00023125"/>
    </source>
</evidence>
<evidence type="ECO:0000313" key="5">
    <source>
        <dbReference type="EMBL" id="ADW02588.1"/>
    </source>
</evidence>
<organism evidence="5 6">
    <name type="scientific">Streptomyces pratensis (strain ATCC 33331 / IAF-45CD)</name>
    <dbReference type="NCBI Taxonomy" id="591167"/>
    <lineage>
        <taxon>Bacteria</taxon>
        <taxon>Bacillati</taxon>
        <taxon>Actinomycetota</taxon>
        <taxon>Actinomycetes</taxon>
        <taxon>Kitasatosporales</taxon>
        <taxon>Streptomycetaceae</taxon>
        <taxon>Streptomyces</taxon>
    </lineage>
</organism>
<dbReference type="EMBL" id="CP002475">
    <property type="protein sequence ID" value="ADW02588.1"/>
    <property type="molecule type" value="Genomic_DNA"/>
</dbReference>
<keyword evidence="1" id="KW-0805">Transcription regulation</keyword>
<dbReference type="AlphaFoldDB" id="A0A8D3WH72"/>
<feature type="domain" description="HTH araC/xylS-type" evidence="4">
    <location>
        <begin position="134"/>
        <end position="231"/>
    </location>
</feature>
<dbReference type="PANTHER" id="PTHR46796">
    <property type="entry name" value="HTH-TYPE TRANSCRIPTIONAL ACTIVATOR RHAS-RELATED"/>
    <property type="match status" value="1"/>
</dbReference>
<dbReference type="OrthoDB" id="9815799at2"/>
<dbReference type="Gene3D" id="1.10.10.60">
    <property type="entry name" value="Homeodomain-like"/>
    <property type="match status" value="1"/>
</dbReference>
<dbReference type="KEGG" id="sfa:Sfla_1135"/>
<dbReference type="Pfam" id="PF20240">
    <property type="entry name" value="DUF6597"/>
    <property type="match status" value="1"/>
</dbReference>
<dbReference type="InterPro" id="IPR050204">
    <property type="entry name" value="AraC_XylS_family_regulators"/>
</dbReference>
<evidence type="ECO:0000313" key="6">
    <source>
        <dbReference type="Proteomes" id="UP000002066"/>
    </source>
</evidence>
<sequence>MGARYEERASRLGGAVLWTWSGARDPARPVLPDGCIDLLWAGGRLMVAGPDTRAFTPPAELSGGCAGIRFAPGTAPALLGVPAHELRDRRVPLDALWPSPAVRDLTARTGDAEDPSAVLEDIALRRAADAEPPDPLAAAVAERLGQGRSVAATARSVGLGARQLHRRSLAAFGYGPKTLARVLRLQRALALVRAGTPYAEAAYAAGCTDQAHLAREMRDLAGTTLGDHLARTGQEGFAANRETAQPSGSRTTA</sequence>
<proteinExistence type="predicted"/>
<reference evidence="5 6" key="1">
    <citation type="submission" date="2011-01" db="EMBL/GenBank/DDBJ databases">
        <title>Complete sequence of chromosome of Streptomyces flavogriseus ATCC 33331.</title>
        <authorList>
            <consortium name="US DOE Joint Genome Institute"/>
            <person name="Lucas S."/>
            <person name="Copeland A."/>
            <person name="Lapidus A."/>
            <person name="Cheng J.-F."/>
            <person name="Goodwin L."/>
            <person name="Pitluck S."/>
            <person name="Davenport K."/>
            <person name="Detter J.C."/>
            <person name="Han C."/>
            <person name="Tapia R."/>
            <person name="Land M."/>
            <person name="Hauser L."/>
            <person name="Kyrpides N."/>
            <person name="Ivanova N."/>
            <person name="Ovchinnikova G."/>
            <person name="Pagani I."/>
            <person name="Brumm P."/>
            <person name="Mead D."/>
            <person name="Woyke T."/>
        </authorList>
    </citation>
    <scope>NUCLEOTIDE SEQUENCE [LARGE SCALE GENOMIC DNA]</scope>
    <source>
        <strain evidence="6">ATCC 33331 / IAF-45CD</strain>
    </source>
</reference>
<accession>A0A8D3WH72</accession>
<dbReference type="InterPro" id="IPR018060">
    <property type="entry name" value="HTH_AraC"/>
</dbReference>
<gene>
    <name evidence="5" type="ordered locus">Sfla_1135</name>
</gene>
<protein>
    <submittedName>
        <fullName evidence="5">AraC family transcriptional regulator</fullName>
    </submittedName>
</protein>
<dbReference type="PROSITE" id="PS01124">
    <property type="entry name" value="HTH_ARAC_FAMILY_2"/>
    <property type="match status" value="1"/>
</dbReference>
<dbReference type="GO" id="GO:0003700">
    <property type="term" value="F:DNA-binding transcription factor activity"/>
    <property type="evidence" value="ECO:0007669"/>
    <property type="project" value="InterPro"/>
</dbReference>
<evidence type="ECO:0000259" key="4">
    <source>
        <dbReference type="PROSITE" id="PS01124"/>
    </source>
</evidence>
<dbReference type="InterPro" id="IPR046532">
    <property type="entry name" value="DUF6597"/>
</dbReference>